<accession>A0A1W1H536</accession>
<dbReference type="EMBL" id="FWEV01000007">
    <property type="protein sequence ID" value="SLM27589.1"/>
    <property type="molecule type" value="Genomic_DNA"/>
</dbReference>
<dbReference type="Proteomes" id="UP000191931">
    <property type="component" value="Unassembled WGS sequence"/>
</dbReference>
<organism evidence="1 2">
    <name type="scientific">Desulfamplus magnetovallimortis</name>
    <dbReference type="NCBI Taxonomy" id="1246637"/>
    <lineage>
        <taxon>Bacteria</taxon>
        <taxon>Pseudomonadati</taxon>
        <taxon>Thermodesulfobacteriota</taxon>
        <taxon>Desulfobacteria</taxon>
        <taxon>Desulfobacterales</taxon>
        <taxon>Desulfobacteraceae</taxon>
        <taxon>Desulfamplus</taxon>
    </lineage>
</organism>
<name>A0A1W1H536_9BACT</name>
<reference evidence="1 2" key="1">
    <citation type="submission" date="2017-03" db="EMBL/GenBank/DDBJ databases">
        <authorList>
            <person name="Afonso C.L."/>
            <person name="Miller P.J."/>
            <person name="Scott M.A."/>
            <person name="Spackman E."/>
            <person name="Goraichik I."/>
            <person name="Dimitrov K.M."/>
            <person name="Suarez D.L."/>
            <person name="Swayne D.E."/>
        </authorList>
    </citation>
    <scope>NUCLEOTIDE SEQUENCE [LARGE SCALE GENOMIC DNA]</scope>
    <source>
        <strain evidence="1">PRJEB14757</strain>
    </source>
</reference>
<proteinExistence type="predicted"/>
<sequence>MNISKTHHFYVNMSSFIASLKMNNDLKQTFPNAINSNLINYLSATNKNTLNTFLTSFMVN</sequence>
<gene>
    <name evidence="1" type="ORF">MTBBW1_1040046</name>
</gene>
<keyword evidence="2" id="KW-1185">Reference proteome</keyword>
<evidence type="ECO:0000313" key="2">
    <source>
        <dbReference type="Proteomes" id="UP000191931"/>
    </source>
</evidence>
<dbReference type="STRING" id="1246637.MTBBW1_1040046"/>
<protein>
    <submittedName>
        <fullName evidence="1">Uncharacterized protein</fullName>
    </submittedName>
</protein>
<evidence type="ECO:0000313" key="1">
    <source>
        <dbReference type="EMBL" id="SLM27589.1"/>
    </source>
</evidence>
<dbReference type="AlphaFoldDB" id="A0A1W1H536"/>